<keyword evidence="1" id="KW-1133">Transmembrane helix</keyword>
<feature type="transmembrane region" description="Helical" evidence="1">
    <location>
        <begin position="117"/>
        <end position="139"/>
    </location>
</feature>
<dbReference type="PIRSF" id="PIRSF029727">
    <property type="entry name" value="UCP029727"/>
    <property type="match status" value="1"/>
</dbReference>
<feature type="domain" description="DUF2914" evidence="2">
    <location>
        <begin position="279"/>
        <end position="344"/>
    </location>
</feature>
<feature type="transmembrane region" description="Helical" evidence="1">
    <location>
        <begin position="27"/>
        <end position="46"/>
    </location>
</feature>
<name>A0A0H2ZJR4_PSEAB</name>
<organism evidence="4 5">
    <name type="scientific">Pseudomonas aeruginosa (strain UCBPP-PA14)</name>
    <dbReference type="NCBI Taxonomy" id="208963"/>
    <lineage>
        <taxon>Bacteria</taxon>
        <taxon>Pseudomonadati</taxon>
        <taxon>Pseudomonadota</taxon>
        <taxon>Gammaproteobacteria</taxon>
        <taxon>Pseudomonadales</taxon>
        <taxon>Pseudomonadaceae</taxon>
        <taxon>Pseudomonas</taxon>
    </lineage>
</organism>
<dbReference type="InterPro" id="IPR022606">
    <property type="entry name" value="DUF2914"/>
</dbReference>
<dbReference type="EMBL" id="CP000438">
    <property type="protein sequence ID" value="ABJ14863.1"/>
    <property type="molecule type" value="Genomic_DNA"/>
</dbReference>
<evidence type="ECO:0000313" key="5">
    <source>
        <dbReference type="Proteomes" id="UP000000653"/>
    </source>
</evidence>
<dbReference type="AlphaFoldDB" id="A0A0H2ZJR4"/>
<gene>
    <name evidence="4" type="ordered locus">PA14_72300</name>
</gene>
<feature type="domain" description="DUF5924" evidence="3">
    <location>
        <begin position="12"/>
        <end position="268"/>
    </location>
</feature>
<sequence length="346" mass="39370">MPNQQRPILKARLEQLIALVGGLMARYPRTIALFGFCSGVFSFIMVDRQKGFAQVLAIIMLVSWVWLILENLLRETFARRFGWEIPAPLLRYATQLIHQESLFFVLPFFLITTTWNSGQALFTGTLAAAALISITDPLYYRWLSRRRWVFLAYHTLTLFAVLLTSLPILLHLTTPESYRLSLGIAVVLSFPSLLVTFPLQHWWRGFLLLGLTLAVGLAGWFGRTWVPPATLWLTEVAVSSQFDDQSRTPGDSLEQVGASQLRSQGLFAYTAINAPRGLDERIYHVWMFNGKEFDRIALDIHGGRKEGYRAWTHKQNFPGDPVGHWQVKVLTEAGQMIGTLRFDVTQ</sequence>
<dbReference type="Proteomes" id="UP000000653">
    <property type="component" value="Chromosome"/>
</dbReference>
<feature type="transmembrane region" description="Helical" evidence="1">
    <location>
        <begin position="178"/>
        <end position="199"/>
    </location>
</feature>
<dbReference type="Pfam" id="PF11141">
    <property type="entry name" value="DUF2914"/>
    <property type="match status" value="1"/>
</dbReference>
<evidence type="ECO:0000259" key="3">
    <source>
        <dbReference type="Pfam" id="PF19346"/>
    </source>
</evidence>
<feature type="transmembrane region" description="Helical" evidence="1">
    <location>
        <begin position="89"/>
        <end position="111"/>
    </location>
</feature>
<dbReference type="BioCyc" id="PAER208963:G1G74-6083-MONOMER"/>
<reference evidence="4 5" key="1">
    <citation type="journal article" date="2006" name="Genome Biol.">
        <title>Genomic analysis reveals that Pseudomonas aeruginosa virulence is combinatorial.</title>
        <authorList>
            <person name="Lee D.G."/>
            <person name="Urbach J.M."/>
            <person name="Wu G."/>
            <person name="Liberati N.T."/>
            <person name="Feinbaum R.L."/>
            <person name="Miyata S."/>
            <person name="Diggins L.T."/>
            <person name="He J."/>
            <person name="Saucier M."/>
            <person name="Deziel E."/>
            <person name="Friedman L."/>
            <person name="Li L."/>
            <person name="Grills G."/>
            <person name="Montgomery K."/>
            <person name="Kucherlapati R."/>
            <person name="Rahme L.G."/>
            <person name="Ausubel F.M."/>
        </authorList>
    </citation>
    <scope>NUCLEOTIDE SEQUENCE [LARGE SCALE GENOMIC DNA]</scope>
    <source>
        <strain evidence="4 5">UCBPP-PA14</strain>
    </source>
</reference>
<dbReference type="InterPro" id="IPR045968">
    <property type="entry name" value="DUF5924"/>
</dbReference>
<feature type="transmembrane region" description="Helical" evidence="1">
    <location>
        <begin position="151"/>
        <end position="172"/>
    </location>
</feature>
<dbReference type="Pfam" id="PF19346">
    <property type="entry name" value="DUF5924"/>
    <property type="match status" value="1"/>
</dbReference>
<accession>A0A0H2ZJR4</accession>
<keyword evidence="1" id="KW-0812">Transmembrane</keyword>
<dbReference type="RefSeq" id="WP_003136421.1">
    <property type="nucleotide sequence ID" value="NC_008463.1"/>
</dbReference>
<dbReference type="KEGG" id="pau:PA14_72300"/>
<keyword evidence="1" id="KW-0472">Membrane</keyword>
<feature type="transmembrane region" description="Helical" evidence="1">
    <location>
        <begin position="206"/>
        <end position="226"/>
    </location>
</feature>
<feature type="transmembrane region" description="Helical" evidence="1">
    <location>
        <begin position="52"/>
        <end position="69"/>
    </location>
</feature>
<proteinExistence type="predicted"/>
<evidence type="ECO:0000313" key="4">
    <source>
        <dbReference type="EMBL" id="ABJ14863.1"/>
    </source>
</evidence>
<protein>
    <submittedName>
        <fullName evidence="4">Putative membrane protein</fullName>
    </submittedName>
</protein>
<evidence type="ECO:0000259" key="2">
    <source>
        <dbReference type="Pfam" id="PF11141"/>
    </source>
</evidence>
<dbReference type="HOGENOM" id="CLU_048549_0_0_6"/>
<evidence type="ECO:0000256" key="1">
    <source>
        <dbReference type="SAM" id="Phobius"/>
    </source>
</evidence>
<dbReference type="InterPro" id="IPR016937">
    <property type="entry name" value="UCP029727"/>
</dbReference>